<comment type="similarity">
    <text evidence="2">Belongs to the nucleobase:cation symporter-2 (NCS2) (TC 2.A.40) family.</text>
</comment>
<name>A0A1W0W951_HYPEX</name>
<dbReference type="AlphaFoldDB" id="A0A1W0W951"/>
<keyword evidence="5" id="KW-0472">Membrane</keyword>
<dbReference type="InterPro" id="IPR006043">
    <property type="entry name" value="NCS2"/>
</dbReference>
<dbReference type="Pfam" id="PF00860">
    <property type="entry name" value="Xan_ur_permease"/>
    <property type="match status" value="1"/>
</dbReference>
<comment type="subcellular location">
    <subcellularLocation>
        <location evidence="1">Membrane</location>
        <topology evidence="1">Multi-pass membrane protein</topology>
    </subcellularLocation>
</comment>
<dbReference type="OrthoDB" id="1641903at2759"/>
<dbReference type="EMBL" id="MTYJ01000163">
    <property type="protein sequence ID" value="OQV11729.1"/>
    <property type="molecule type" value="Genomic_DNA"/>
</dbReference>
<evidence type="ECO:0000256" key="2">
    <source>
        <dbReference type="ARBA" id="ARBA00008821"/>
    </source>
</evidence>
<reference evidence="8" key="1">
    <citation type="submission" date="2017-01" db="EMBL/GenBank/DDBJ databases">
        <title>Comparative genomics of anhydrobiosis in the tardigrade Hypsibius dujardini.</title>
        <authorList>
            <person name="Yoshida Y."/>
            <person name="Koutsovoulos G."/>
            <person name="Laetsch D."/>
            <person name="Stevens L."/>
            <person name="Kumar S."/>
            <person name="Horikawa D."/>
            <person name="Ishino K."/>
            <person name="Komine S."/>
            <person name="Tomita M."/>
            <person name="Blaxter M."/>
            <person name="Arakawa K."/>
        </authorList>
    </citation>
    <scope>NUCLEOTIDE SEQUENCE [LARGE SCALE GENOMIC DNA]</scope>
    <source>
        <strain evidence="8">Z151</strain>
    </source>
</reference>
<evidence type="ECO:0000256" key="1">
    <source>
        <dbReference type="ARBA" id="ARBA00004141"/>
    </source>
</evidence>
<keyword evidence="4" id="KW-1133">Transmembrane helix</keyword>
<comment type="caution">
    <text evidence="7">The sequence shown here is derived from an EMBL/GenBank/DDBJ whole genome shotgun (WGS) entry which is preliminary data.</text>
</comment>
<evidence type="ECO:0000313" key="7">
    <source>
        <dbReference type="EMBL" id="OQV11729.1"/>
    </source>
</evidence>
<accession>A0A1W0W951</accession>
<feature type="chain" id="PRO_5010738093" evidence="6">
    <location>
        <begin position="26"/>
        <end position="183"/>
    </location>
</feature>
<evidence type="ECO:0000313" key="8">
    <source>
        <dbReference type="Proteomes" id="UP000192578"/>
    </source>
</evidence>
<organism evidence="7 8">
    <name type="scientific">Hypsibius exemplaris</name>
    <name type="common">Freshwater tardigrade</name>
    <dbReference type="NCBI Taxonomy" id="2072580"/>
    <lineage>
        <taxon>Eukaryota</taxon>
        <taxon>Metazoa</taxon>
        <taxon>Ecdysozoa</taxon>
        <taxon>Tardigrada</taxon>
        <taxon>Eutardigrada</taxon>
        <taxon>Parachela</taxon>
        <taxon>Hypsibioidea</taxon>
        <taxon>Hypsibiidae</taxon>
        <taxon>Hypsibius</taxon>
    </lineage>
</organism>
<evidence type="ECO:0000256" key="5">
    <source>
        <dbReference type="ARBA" id="ARBA00023136"/>
    </source>
</evidence>
<dbReference type="Proteomes" id="UP000192578">
    <property type="component" value="Unassembled WGS sequence"/>
</dbReference>
<evidence type="ECO:0000256" key="4">
    <source>
        <dbReference type="ARBA" id="ARBA00022989"/>
    </source>
</evidence>
<keyword evidence="3" id="KW-0812">Transmembrane</keyword>
<proteinExistence type="inferred from homology"/>
<keyword evidence="8" id="KW-1185">Reference proteome</keyword>
<dbReference type="GO" id="GO:0022857">
    <property type="term" value="F:transmembrane transporter activity"/>
    <property type="evidence" value="ECO:0007669"/>
    <property type="project" value="InterPro"/>
</dbReference>
<evidence type="ECO:0000256" key="3">
    <source>
        <dbReference type="ARBA" id="ARBA00022692"/>
    </source>
</evidence>
<dbReference type="GO" id="GO:0016020">
    <property type="term" value="C:membrane"/>
    <property type="evidence" value="ECO:0007669"/>
    <property type="project" value="UniProtKB-SubCell"/>
</dbReference>
<sequence>MFPVLIAVVLSWTLCAILTAAGALSDDVDSYSYQARTDIKLETLDVTPWARFPYPFQWGWPTFSLSGIGVLSGVLAGIVESIGDYHACARLSGVPVPPKHAVNRGIAMEGIGCIFAGMWGTGSGTTSYAENIAALGITKVGSRRILYCAAVTCSLLEFYPNLELSWPPCRIQLSVDYIAEFSE</sequence>
<protein>
    <submittedName>
        <fullName evidence="7">Solute carrier family 23 member 2</fullName>
    </submittedName>
</protein>
<evidence type="ECO:0000256" key="6">
    <source>
        <dbReference type="SAM" id="SignalP"/>
    </source>
</evidence>
<feature type="signal peptide" evidence="6">
    <location>
        <begin position="1"/>
        <end position="25"/>
    </location>
</feature>
<gene>
    <name evidence="7" type="ORF">BV898_13999</name>
</gene>
<dbReference type="PANTHER" id="PTHR11119">
    <property type="entry name" value="XANTHINE-URACIL / VITAMIN C PERMEASE FAMILY MEMBER"/>
    <property type="match status" value="1"/>
</dbReference>
<keyword evidence="6" id="KW-0732">Signal</keyword>